<dbReference type="CDD" id="cd00086">
    <property type="entry name" value="homeodomain"/>
    <property type="match status" value="1"/>
</dbReference>
<dbReference type="Gene3D" id="1.10.10.60">
    <property type="entry name" value="Homeodomain-like"/>
    <property type="match status" value="1"/>
</dbReference>
<evidence type="ECO:0000313" key="7">
    <source>
        <dbReference type="Proteomes" id="UP000186922"/>
    </source>
</evidence>
<dbReference type="GO" id="GO:0005634">
    <property type="term" value="C:nucleus"/>
    <property type="evidence" value="ECO:0007669"/>
    <property type="project" value="UniProtKB-SubCell"/>
</dbReference>
<feature type="region of interest" description="Disordered" evidence="4">
    <location>
        <begin position="196"/>
        <end position="263"/>
    </location>
</feature>
<feature type="DNA-binding region" description="Homeobox" evidence="2">
    <location>
        <begin position="265"/>
        <end position="314"/>
    </location>
</feature>
<dbReference type="SUPFAM" id="SSF46689">
    <property type="entry name" value="Homeodomain-like"/>
    <property type="match status" value="1"/>
</dbReference>
<feature type="compositionally biased region" description="Polar residues" evidence="4">
    <location>
        <begin position="231"/>
        <end position="244"/>
    </location>
</feature>
<evidence type="ECO:0000313" key="6">
    <source>
        <dbReference type="EMBL" id="GAV07475.1"/>
    </source>
</evidence>
<feature type="compositionally biased region" description="Low complexity" evidence="4">
    <location>
        <begin position="250"/>
        <end position="263"/>
    </location>
</feature>
<evidence type="ECO:0000256" key="2">
    <source>
        <dbReference type="PROSITE-ProRule" id="PRU00108"/>
    </source>
</evidence>
<dbReference type="Proteomes" id="UP000186922">
    <property type="component" value="Unassembled WGS sequence"/>
</dbReference>
<proteinExistence type="predicted"/>
<dbReference type="Pfam" id="PF00046">
    <property type="entry name" value="Homeodomain"/>
    <property type="match status" value="1"/>
</dbReference>
<evidence type="ECO:0000256" key="1">
    <source>
        <dbReference type="ARBA" id="ARBA00004123"/>
    </source>
</evidence>
<dbReference type="SMART" id="SM00389">
    <property type="entry name" value="HOX"/>
    <property type="match status" value="1"/>
</dbReference>
<keyword evidence="2 3" id="KW-0539">Nucleus</keyword>
<dbReference type="OrthoDB" id="6159439at2759"/>
<keyword evidence="7" id="KW-1185">Reference proteome</keyword>
<organism evidence="6 7">
    <name type="scientific">Ramazzottius varieornatus</name>
    <name type="common">Water bear</name>
    <name type="synonym">Tardigrade</name>
    <dbReference type="NCBI Taxonomy" id="947166"/>
    <lineage>
        <taxon>Eukaryota</taxon>
        <taxon>Metazoa</taxon>
        <taxon>Ecdysozoa</taxon>
        <taxon>Tardigrada</taxon>
        <taxon>Eutardigrada</taxon>
        <taxon>Parachela</taxon>
        <taxon>Hypsibioidea</taxon>
        <taxon>Ramazzottiidae</taxon>
        <taxon>Ramazzottius</taxon>
    </lineage>
</organism>
<evidence type="ECO:0000256" key="3">
    <source>
        <dbReference type="RuleBase" id="RU000682"/>
    </source>
</evidence>
<name>A0A1D1W1N2_RAMVA</name>
<keyword evidence="2 3" id="KW-0371">Homeobox</keyword>
<evidence type="ECO:0000259" key="5">
    <source>
        <dbReference type="PROSITE" id="PS50071"/>
    </source>
</evidence>
<keyword evidence="2 3" id="KW-0238">DNA-binding</keyword>
<sequence length="319" mass="35080">MSAGDPTASHGKGRVRRSTRKLFGLSEQQDHNLVELLKGQVGYRGGWTTLRNSLAEYATANGMQCSFAYEWRRAFLQRHGPSLPPVINALFSLSLEHNDSMLDGSSSVPLHEQVSQLTGVPANDEEDVGEVGGAAKDGRVEVSLSEQPAEWDADMRQAIQQAMTAFVKAGINEVKARRTLARMGVPGFVIFEKSAKSKENRKKKRRREGSTKDEEFRVVQAPSRKEGSPRVSGSQSASSVTENATLPEGSPSKTTTLSSSKKTPLQLRVLEREYLKNRHLTSARAAQLAGKLLLESEQVMAWFRGKRGREKARRATTGS</sequence>
<comment type="caution">
    <text evidence="6">The sequence shown here is derived from an EMBL/GenBank/DDBJ whole genome shotgun (WGS) entry which is preliminary data.</text>
</comment>
<dbReference type="PROSITE" id="PS50071">
    <property type="entry name" value="HOMEOBOX_2"/>
    <property type="match status" value="1"/>
</dbReference>
<protein>
    <recommendedName>
        <fullName evidence="5">Homeobox domain-containing protein</fullName>
    </recommendedName>
</protein>
<evidence type="ECO:0000256" key="4">
    <source>
        <dbReference type="SAM" id="MobiDB-lite"/>
    </source>
</evidence>
<comment type="subcellular location">
    <subcellularLocation>
        <location evidence="1 2 3">Nucleus</location>
    </subcellularLocation>
</comment>
<reference evidence="6 7" key="1">
    <citation type="journal article" date="2016" name="Nat. Commun.">
        <title>Extremotolerant tardigrade genome and improved radiotolerance of human cultured cells by tardigrade-unique protein.</title>
        <authorList>
            <person name="Hashimoto T."/>
            <person name="Horikawa D.D."/>
            <person name="Saito Y."/>
            <person name="Kuwahara H."/>
            <person name="Kozuka-Hata H."/>
            <person name="Shin-I T."/>
            <person name="Minakuchi Y."/>
            <person name="Ohishi K."/>
            <person name="Motoyama A."/>
            <person name="Aizu T."/>
            <person name="Enomoto A."/>
            <person name="Kondo K."/>
            <person name="Tanaka S."/>
            <person name="Hara Y."/>
            <person name="Koshikawa S."/>
            <person name="Sagara H."/>
            <person name="Miura T."/>
            <person name="Yokobori S."/>
            <person name="Miyagawa K."/>
            <person name="Suzuki Y."/>
            <person name="Kubo T."/>
            <person name="Oyama M."/>
            <person name="Kohara Y."/>
            <person name="Fujiyama A."/>
            <person name="Arakawa K."/>
            <person name="Katayama T."/>
            <person name="Toyoda A."/>
            <person name="Kunieda T."/>
        </authorList>
    </citation>
    <scope>NUCLEOTIDE SEQUENCE [LARGE SCALE GENOMIC DNA]</scope>
    <source>
        <strain evidence="6 7">YOKOZUNA-1</strain>
    </source>
</reference>
<dbReference type="InterPro" id="IPR009057">
    <property type="entry name" value="Homeodomain-like_sf"/>
</dbReference>
<dbReference type="GO" id="GO:0003677">
    <property type="term" value="F:DNA binding"/>
    <property type="evidence" value="ECO:0007669"/>
    <property type="project" value="UniProtKB-UniRule"/>
</dbReference>
<feature type="domain" description="Homeobox" evidence="5">
    <location>
        <begin position="263"/>
        <end position="313"/>
    </location>
</feature>
<feature type="compositionally biased region" description="Basic and acidic residues" evidence="4">
    <location>
        <begin position="208"/>
        <end position="228"/>
    </location>
</feature>
<gene>
    <name evidence="6" type="primary">RvY_17304-1</name>
    <name evidence="6" type="synonym">RvY_17304.1</name>
    <name evidence="6" type="ORF">RvY_17304</name>
</gene>
<accession>A0A1D1W1N2</accession>
<dbReference type="InterPro" id="IPR001356">
    <property type="entry name" value="HD"/>
</dbReference>
<dbReference type="EMBL" id="BDGG01000015">
    <property type="protein sequence ID" value="GAV07475.1"/>
    <property type="molecule type" value="Genomic_DNA"/>
</dbReference>
<dbReference type="AlphaFoldDB" id="A0A1D1W1N2"/>